<dbReference type="Gene3D" id="3.60.20.40">
    <property type="match status" value="1"/>
</dbReference>
<dbReference type="InterPro" id="IPR043137">
    <property type="entry name" value="GGT_ssub_C"/>
</dbReference>
<dbReference type="SUPFAM" id="SSF56235">
    <property type="entry name" value="N-terminal nucleophile aminohydrolases (Ntn hydrolases)"/>
    <property type="match status" value="1"/>
</dbReference>
<evidence type="ECO:0000313" key="1">
    <source>
        <dbReference type="EMBL" id="EKJ95731.1"/>
    </source>
</evidence>
<dbReference type="PANTHER" id="PTHR43881">
    <property type="entry name" value="GAMMA-GLUTAMYLTRANSPEPTIDASE (AFU_ORTHOLOGUE AFUA_4G13580)"/>
    <property type="match status" value="1"/>
</dbReference>
<dbReference type="InterPro" id="IPR043138">
    <property type="entry name" value="GGT_lsub"/>
</dbReference>
<dbReference type="Proteomes" id="UP000017668">
    <property type="component" value="Unassembled WGS sequence"/>
</dbReference>
<proteinExistence type="predicted"/>
<comment type="caution">
    <text evidence="1">The sequence shown here is derived from an EMBL/GenBank/DDBJ whole genome shotgun (WGS) entry which is preliminary data.</text>
</comment>
<protein>
    <submittedName>
        <fullName evidence="1">Gamma-glutamyltransferase</fullName>
    </submittedName>
</protein>
<name>A0ABP2RT88_RHILU</name>
<dbReference type="Pfam" id="PF01019">
    <property type="entry name" value="G_glu_transpept"/>
    <property type="match status" value="1"/>
</dbReference>
<dbReference type="InterPro" id="IPR052896">
    <property type="entry name" value="GGT-like_enzyme"/>
</dbReference>
<sequence>MHPWPEVFGQSVKRGNIMSLPVPEAALPGMVTSPHPLASEAGAAVLRRGGNAIEAAVAIAAALAVVMPHFCGLGGDAVWLVADRQGLRRSFLGIGQAAAVLPDYQTAIPLRGPSSMITTACAVDSWGHALAFGQQHWQGREQLSDLLMPAIAFAESGYQPGNTQDFWLEFRRPEIAQWPGFAAAFDHPASMGIFTQRPLARTLRHIAEHGYRSFYEGELARRLGEAMASLGSPITAVDLQLTRTRDAEPVSQDYRGVTLFAPPPPTQGVSTLAILGILSRLDLTSLPPSSAARYHLLVEAVKQAFLDREHIADPDFADGNSPGFLDPTRLEKKAQAIDHERALEWPHAYQHGDTVFFAATDEQGRCASVLQSTYFDWGSGVVVGDTGVIWQNRGAAFSVACGHPNAIKPGKRPFYTLNPGIAFRDGSPYLLYGTQGADGQPQTLSLVLTGLLDYGMTPEQALAQPRFLLGKTFSDVHHSLKVEQSPDANIIGGLTALGHDVLPLPALSPIFGQAGVICIQDQETILGSHDPRGEGVAMCVSTDRKSAT</sequence>
<dbReference type="PRINTS" id="PR01210">
    <property type="entry name" value="GGTRANSPTASE"/>
</dbReference>
<gene>
    <name evidence="1" type="ORF">C241_12463</name>
</gene>
<accession>A0ABP2RT88</accession>
<dbReference type="Gene3D" id="1.10.246.130">
    <property type="match status" value="1"/>
</dbReference>
<reference evidence="1 2" key="1">
    <citation type="journal article" date="2013" name="Genome Announc.">
        <title>Genome Sequence of Rhizobium lupini HPC(L) Isolated from Saline Desert Soil, Kutch (Gujarat).</title>
        <authorList>
            <person name="Agarwal L."/>
            <person name="Purohit H.J."/>
        </authorList>
    </citation>
    <scope>NUCLEOTIDE SEQUENCE [LARGE SCALE GENOMIC DNA]</scope>
    <source>
        <strain evidence="2">HPC(L)</strain>
    </source>
</reference>
<dbReference type="InterPro" id="IPR029055">
    <property type="entry name" value="Ntn_hydrolases_N"/>
</dbReference>
<keyword evidence="2" id="KW-1185">Reference proteome</keyword>
<organism evidence="1 2">
    <name type="scientific">Bradyrhizobium lupini HPC(L)</name>
    <dbReference type="NCBI Taxonomy" id="1229491"/>
    <lineage>
        <taxon>Bacteria</taxon>
        <taxon>Pseudomonadati</taxon>
        <taxon>Pseudomonadota</taxon>
        <taxon>Alphaproteobacteria</taxon>
        <taxon>Hyphomicrobiales</taxon>
        <taxon>Nitrobacteraceae</taxon>
        <taxon>Bradyrhizobium</taxon>
    </lineage>
</organism>
<evidence type="ECO:0000313" key="2">
    <source>
        <dbReference type="Proteomes" id="UP000017668"/>
    </source>
</evidence>
<dbReference type="EMBL" id="AMQQ01000016">
    <property type="protein sequence ID" value="EKJ95731.1"/>
    <property type="molecule type" value="Genomic_DNA"/>
</dbReference>
<dbReference type="PANTHER" id="PTHR43881:SF5">
    <property type="entry name" value="GAMMA-GLUTAMYLTRANSPEPTIDASE"/>
    <property type="match status" value="1"/>
</dbReference>